<dbReference type="GO" id="GO:0071011">
    <property type="term" value="C:precatalytic spliceosome"/>
    <property type="evidence" value="ECO:0007669"/>
    <property type="project" value="TreeGrafter"/>
</dbReference>
<keyword evidence="1 4" id="KW-0479">Metal-binding</keyword>
<feature type="compositionally biased region" description="Acidic residues" evidence="5">
    <location>
        <begin position="407"/>
        <end position="418"/>
    </location>
</feature>
<feature type="region of interest" description="Disordered" evidence="5">
    <location>
        <begin position="620"/>
        <end position="829"/>
    </location>
</feature>
<keyword evidence="2 4" id="KW-0863">Zinc-finger</keyword>
<reference evidence="8" key="1">
    <citation type="submission" date="2025-08" db="UniProtKB">
        <authorList>
            <consortium name="RefSeq"/>
        </authorList>
    </citation>
    <scope>IDENTIFICATION</scope>
</reference>
<feature type="compositionally biased region" description="Acidic residues" evidence="5">
    <location>
        <begin position="458"/>
        <end position="470"/>
    </location>
</feature>
<gene>
    <name evidence="8" type="primary">LOC108008317</name>
</gene>
<protein>
    <submittedName>
        <fullName evidence="8">Zinc finger CCCH domain-containing protein 18 isoform X2</fullName>
    </submittedName>
</protein>
<dbReference type="AlphaFoldDB" id="A0AB39Z2Y7"/>
<dbReference type="SMART" id="SM00356">
    <property type="entry name" value="ZnF_C3H1"/>
    <property type="match status" value="1"/>
</dbReference>
<feature type="domain" description="C3H1-type" evidence="6">
    <location>
        <begin position="481"/>
        <end position="508"/>
    </location>
</feature>
<proteinExistence type="predicted"/>
<feature type="compositionally biased region" description="Low complexity" evidence="5">
    <location>
        <begin position="622"/>
        <end position="635"/>
    </location>
</feature>
<keyword evidence="3 4" id="KW-0862">Zinc</keyword>
<feature type="compositionally biased region" description="Low complexity" evidence="5">
    <location>
        <begin position="788"/>
        <end position="800"/>
    </location>
</feature>
<evidence type="ECO:0000256" key="3">
    <source>
        <dbReference type="ARBA" id="ARBA00022833"/>
    </source>
</evidence>
<evidence type="ECO:0000259" key="6">
    <source>
        <dbReference type="PROSITE" id="PS50103"/>
    </source>
</evidence>
<feature type="region of interest" description="Disordered" evidence="5">
    <location>
        <begin position="52"/>
        <end position="97"/>
    </location>
</feature>
<dbReference type="PANTHER" id="PTHR46582">
    <property type="entry name" value="ZINC FINGER CCCH DOMAIN-CONTAINING PROTEIN 18"/>
    <property type="match status" value="1"/>
</dbReference>
<feature type="region of interest" description="Disordered" evidence="5">
    <location>
        <begin position="207"/>
        <end position="237"/>
    </location>
</feature>
<feature type="compositionally biased region" description="Basic residues" evidence="5">
    <location>
        <begin position="774"/>
        <end position="787"/>
    </location>
</feature>
<dbReference type="Proteomes" id="UP001652628">
    <property type="component" value="Chromosome 2L"/>
</dbReference>
<dbReference type="RefSeq" id="XP_016927636.3">
    <property type="nucleotide sequence ID" value="XM_017072147.3"/>
</dbReference>
<feature type="zinc finger region" description="C3H1-type" evidence="4">
    <location>
        <begin position="481"/>
        <end position="508"/>
    </location>
</feature>
<feature type="region of interest" description="Disordered" evidence="5">
    <location>
        <begin position="1"/>
        <end position="39"/>
    </location>
</feature>
<evidence type="ECO:0000256" key="1">
    <source>
        <dbReference type="ARBA" id="ARBA00022723"/>
    </source>
</evidence>
<dbReference type="Pfam" id="PF18044">
    <property type="entry name" value="zf-CCCH_4"/>
    <property type="match status" value="1"/>
</dbReference>
<feature type="region of interest" description="Disordered" evidence="5">
    <location>
        <begin position="449"/>
        <end position="475"/>
    </location>
</feature>
<feature type="compositionally biased region" description="Polar residues" evidence="5">
    <location>
        <begin position="746"/>
        <end position="757"/>
    </location>
</feature>
<feature type="compositionally biased region" description="Polar residues" evidence="5">
    <location>
        <begin position="644"/>
        <end position="655"/>
    </location>
</feature>
<dbReference type="GeneID" id="108008317"/>
<dbReference type="PROSITE" id="PS50103">
    <property type="entry name" value="ZF_C3H1"/>
    <property type="match status" value="1"/>
</dbReference>
<evidence type="ECO:0000256" key="5">
    <source>
        <dbReference type="SAM" id="MobiDB-lite"/>
    </source>
</evidence>
<dbReference type="InterPro" id="IPR000571">
    <property type="entry name" value="Znf_CCCH"/>
</dbReference>
<dbReference type="GO" id="GO:0003723">
    <property type="term" value="F:RNA binding"/>
    <property type="evidence" value="ECO:0007669"/>
    <property type="project" value="TreeGrafter"/>
</dbReference>
<organism evidence="7 8">
    <name type="scientific">Drosophila suzukii</name>
    <name type="common">Spotted-wing drosophila fruit fly</name>
    <dbReference type="NCBI Taxonomy" id="28584"/>
    <lineage>
        <taxon>Eukaryota</taxon>
        <taxon>Metazoa</taxon>
        <taxon>Ecdysozoa</taxon>
        <taxon>Arthropoda</taxon>
        <taxon>Hexapoda</taxon>
        <taxon>Insecta</taxon>
        <taxon>Pterygota</taxon>
        <taxon>Neoptera</taxon>
        <taxon>Endopterygota</taxon>
        <taxon>Diptera</taxon>
        <taxon>Brachycera</taxon>
        <taxon>Muscomorpha</taxon>
        <taxon>Ephydroidea</taxon>
        <taxon>Drosophilidae</taxon>
        <taxon>Drosophila</taxon>
        <taxon>Sophophora</taxon>
    </lineage>
</organism>
<feature type="compositionally biased region" description="Polar residues" evidence="5">
    <location>
        <begin position="224"/>
        <end position="236"/>
    </location>
</feature>
<accession>A0AB39Z2Y7</accession>
<feature type="compositionally biased region" description="Basic and acidic residues" evidence="5">
    <location>
        <begin position="758"/>
        <end position="773"/>
    </location>
</feature>
<dbReference type="PANTHER" id="PTHR46582:SF1">
    <property type="entry name" value="ZINC FINGER CCCH DOMAIN-CONTAINING PROTEIN 18"/>
    <property type="match status" value="1"/>
</dbReference>
<feature type="compositionally biased region" description="Low complexity" evidence="5">
    <location>
        <begin position="703"/>
        <end position="733"/>
    </location>
</feature>
<evidence type="ECO:0000256" key="4">
    <source>
        <dbReference type="PROSITE-ProRule" id="PRU00723"/>
    </source>
</evidence>
<keyword evidence="7" id="KW-1185">Reference proteome</keyword>
<feature type="compositionally biased region" description="Basic and acidic residues" evidence="5">
    <location>
        <begin position="393"/>
        <end position="406"/>
    </location>
</feature>
<feature type="compositionally biased region" description="Basic and acidic residues" evidence="5">
    <location>
        <begin position="1"/>
        <end position="10"/>
    </location>
</feature>
<dbReference type="InterPro" id="IPR052647">
    <property type="entry name" value="Zinc_finger_CCCH-type"/>
</dbReference>
<dbReference type="InterPro" id="IPR041367">
    <property type="entry name" value="Znf-CCCH_4"/>
</dbReference>
<feature type="region of interest" description="Disordered" evidence="5">
    <location>
        <begin position="374"/>
        <end position="426"/>
    </location>
</feature>
<sequence>MSKSGEKDELVPLPPNAISKYLSRDLENSQMDEENGSTDMVELKESTNITTNLTNNFSTSKEEANKSIYDDSSCRDLSKRPTNTSMPNEVSGPSSSHSSFVYKPFDYTLNGLTDFESTICSVREDYSELTGCTSYLRNQNENFKIVTSNSKFFVTADSLLNEESIRSPENSQLKNRVTTLGEEGDLNNIFCSTMRNPEEMISAFPADESGLSNQDNEETAGSPEVNNGQKIMQNPKDNPEEFKQIADKRKCNDTLLEYLLEVTEFSENIPSQSQRSVFQHKANATHLKDIKISGNLGNNLEEIGETVEKEKDNSLESGELSENTTLEMQQDQFRSVAEALEVKAATDGKENLIFQPKIIQSPTNNAEDIRKTVGDGTINDTFESGELPEDTTSDVHQEQPTHRTSDVEDGEVSDEENDAPNGLPTEMLAGQAIGRDTLAENEVSKLIKSGPDRFGSADMEDGEVFGEDNDNVPIEEPKEENSVMPICRFHIRNACRWGSNCRFRHPKMGNKGNYEMFEKKVLPGPPPTPPGWTPFTAPCVDTFQTSQAEKITWRLGSATKTRFNVLDNDPYYSQNGQERVPLLPTPTFDELLMAQKKYQNQTVRQPPIPPKHKPIMWEKRLSSSSPSPSPNVSPSRLSKHIRSNSRPTSTSSAMSRQAIKRARCPSPPRTFVNKSRGPRTPSCSPPRRVNIMVRPEPKQKCLSNNDDNSSESSESTSYESTTESSDDFSSSSESDAREASSKRAWKTSTSSSGSQEKYTSKNEKASSSKYAEKRRTKTSKSKTRKQSHTQTPSKSSTKTPARNPLKVMPNAPKKPRSAMDTSYSTKKKMSRQKYLLMQLLHVEEQIAKKKKRRLKTAKV</sequence>
<dbReference type="GO" id="GO:0008270">
    <property type="term" value="F:zinc ion binding"/>
    <property type="evidence" value="ECO:0007669"/>
    <property type="project" value="UniProtKB-KW"/>
</dbReference>
<name>A0AB39Z2Y7_DROSZ</name>
<evidence type="ECO:0000256" key="2">
    <source>
        <dbReference type="ARBA" id="ARBA00022771"/>
    </source>
</evidence>
<evidence type="ECO:0000313" key="8">
    <source>
        <dbReference type="RefSeq" id="XP_016927636.3"/>
    </source>
</evidence>
<evidence type="ECO:0000313" key="7">
    <source>
        <dbReference type="Proteomes" id="UP001652628"/>
    </source>
</evidence>
<feature type="compositionally biased region" description="Basic and acidic residues" evidence="5">
    <location>
        <begin position="60"/>
        <end position="79"/>
    </location>
</feature>
<dbReference type="Gene3D" id="4.10.1000.10">
    <property type="entry name" value="Zinc finger, CCCH-type"/>
    <property type="match status" value="1"/>
</dbReference>